<dbReference type="EMBL" id="CP009211">
    <property type="protein sequence ID" value="AIJ32636.1"/>
    <property type="molecule type" value="Genomic_DNA"/>
</dbReference>
<dbReference type="KEGG" id="cii:CIMIT_00710"/>
<sequence length="139" mass="14771">MRPMTKVSLRNVAAHKLRLALTVLSVVLGTAFLSGALMFTAMLSSTFDSAVGTVLDGTDAVVKGPLSREEAKEIDDDPAVARTNLFAEKSIVAAREDETAIQMKMGASRLGVMSRDVVLAPARNDTVPIQEVSVQTACH</sequence>
<dbReference type="eggNOG" id="COG0577">
    <property type="taxonomic scope" value="Bacteria"/>
</dbReference>
<keyword evidence="3" id="KW-1185">Reference proteome</keyword>
<name>A0A076NKE9_9CORY</name>
<dbReference type="EMBL" id="LT906467">
    <property type="protein sequence ID" value="SNV54642.1"/>
    <property type="molecule type" value="Genomic_DNA"/>
</dbReference>
<gene>
    <name evidence="1" type="ORF">CIMIT_00710</name>
    <name evidence="2" type="ORF">SAMEA4535761_00207</name>
</gene>
<evidence type="ECO:0000313" key="3">
    <source>
        <dbReference type="Proteomes" id="UP000028780"/>
    </source>
</evidence>
<evidence type="ECO:0000313" key="1">
    <source>
        <dbReference type="EMBL" id="AIJ32636.1"/>
    </source>
</evidence>
<protein>
    <submittedName>
        <fullName evidence="2">ABC transport system, permease</fullName>
    </submittedName>
</protein>
<dbReference type="Proteomes" id="UP000028780">
    <property type="component" value="Chromosome"/>
</dbReference>
<reference evidence="2 4" key="2">
    <citation type="submission" date="2017-06" db="EMBL/GenBank/DDBJ databases">
        <authorList>
            <consortium name="Pathogen Informatics"/>
        </authorList>
    </citation>
    <scope>NUCLEOTIDE SEQUENCE [LARGE SCALE GENOMIC DNA]</scope>
    <source>
        <strain evidence="2 4">NCTC13015</strain>
    </source>
</reference>
<reference evidence="1 3" key="1">
    <citation type="submission" date="2014-08" db="EMBL/GenBank/DDBJ databases">
        <title>Complete genome sequence of Corynebacterium imitans DSM 44264, isolated from a five-month-old boy with suspected pharyngeal diphtheria.</title>
        <authorList>
            <person name="Mollmann S."/>
            <person name="Albersmeier A."/>
            <person name="Ruckert C."/>
            <person name="Tauch A."/>
        </authorList>
    </citation>
    <scope>NUCLEOTIDE SEQUENCE [LARGE SCALE GENOMIC DNA]</scope>
    <source>
        <strain evidence="1 3">DSM 44264</strain>
    </source>
</reference>
<evidence type="ECO:0000313" key="2">
    <source>
        <dbReference type="EMBL" id="SNV54642.1"/>
    </source>
</evidence>
<evidence type="ECO:0000313" key="4">
    <source>
        <dbReference type="Proteomes" id="UP000215374"/>
    </source>
</evidence>
<accession>A0A076NKE9</accession>
<organism evidence="1 3">
    <name type="scientific">Corynebacterium imitans</name>
    <dbReference type="NCBI Taxonomy" id="156978"/>
    <lineage>
        <taxon>Bacteria</taxon>
        <taxon>Bacillati</taxon>
        <taxon>Actinomycetota</taxon>
        <taxon>Actinomycetes</taxon>
        <taxon>Mycobacteriales</taxon>
        <taxon>Corynebacteriaceae</taxon>
        <taxon>Corynebacterium</taxon>
    </lineage>
</organism>
<dbReference type="AlphaFoldDB" id="A0A076NKE9"/>
<proteinExistence type="predicted"/>
<dbReference type="Proteomes" id="UP000215374">
    <property type="component" value="Chromosome 1"/>
</dbReference>
<dbReference type="STRING" id="156978.CIMIT_00710"/>
<dbReference type="HOGENOM" id="CLU_1841763_0_0_11"/>